<sequence>MNYQQRFIAAAKFVYSGDSPVNSVELGVKATPKPHQIEGVSWLIRRYLLGVNVILGDEVSLPTLRPAFNWFFLFIFYEILCLLDYSSSSLSRLGNAVCLTDGVGEDFASYIIAELSESLSKDSWTILGTLSSKRDRWLDV</sequence>
<dbReference type="OrthoDB" id="5857104at2759"/>
<proteinExistence type="predicted"/>
<dbReference type="AlphaFoldDB" id="A0A9Q1MT04"/>
<accession>A0A9Q1MT04</accession>
<protein>
    <submittedName>
        <fullName evidence="1">Uncharacterized protein</fullName>
    </submittedName>
</protein>
<dbReference type="EMBL" id="JAJAGQ010000004">
    <property type="protein sequence ID" value="KAJ8565498.1"/>
    <property type="molecule type" value="Genomic_DNA"/>
</dbReference>
<dbReference type="Proteomes" id="UP001152561">
    <property type="component" value="Unassembled WGS sequence"/>
</dbReference>
<keyword evidence="2" id="KW-1185">Reference proteome</keyword>
<evidence type="ECO:0000313" key="2">
    <source>
        <dbReference type="Proteomes" id="UP001152561"/>
    </source>
</evidence>
<comment type="caution">
    <text evidence="1">The sequence shown here is derived from an EMBL/GenBank/DDBJ whole genome shotgun (WGS) entry which is preliminary data.</text>
</comment>
<gene>
    <name evidence="1" type="ORF">K7X08_008074</name>
</gene>
<evidence type="ECO:0000313" key="1">
    <source>
        <dbReference type="EMBL" id="KAJ8565498.1"/>
    </source>
</evidence>
<organism evidence="1 2">
    <name type="scientific">Anisodus acutangulus</name>
    <dbReference type="NCBI Taxonomy" id="402998"/>
    <lineage>
        <taxon>Eukaryota</taxon>
        <taxon>Viridiplantae</taxon>
        <taxon>Streptophyta</taxon>
        <taxon>Embryophyta</taxon>
        <taxon>Tracheophyta</taxon>
        <taxon>Spermatophyta</taxon>
        <taxon>Magnoliopsida</taxon>
        <taxon>eudicotyledons</taxon>
        <taxon>Gunneridae</taxon>
        <taxon>Pentapetalae</taxon>
        <taxon>asterids</taxon>
        <taxon>lamiids</taxon>
        <taxon>Solanales</taxon>
        <taxon>Solanaceae</taxon>
        <taxon>Solanoideae</taxon>
        <taxon>Hyoscyameae</taxon>
        <taxon>Anisodus</taxon>
    </lineage>
</organism>
<reference evidence="2" key="1">
    <citation type="journal article" date="2023" name="Proc. Natl. Acad. Sci. U.S.A.">
        <title>Genomic and structural basis for evolution of tropane alkaloid biosynthesis.</title>
        <authorList>
            <person name="Wanga Y.-J."/>
            <person name="Taina T."/>
            <person name="Yua J.-Y."/>
            <person name="Lia J."/>
            <person name="Xua B."/>
            <person name="Chenc J."/>
            <person name="D'Auriad J.C."/>
            <person name="Huanga J.-P."/>
            <person name="Huanga S.-X."/>
        </authorList>
    </citation>
    <scope>NUCLEOTIDE SEQUENCE [LARGE SCALE GENOMIC DNA]</scope>
    <source>
        <strain evidence="2">cv. KIB-2019</strain>
    </source>
</reference>
<name>A0A9Q1MT04_9SOLA</name>